<dbReference type="PANTHER" id="PTHR39470:SF1">
    <property type="entry name" value="CHORISMATE SYNTHASE PROTEIN"/>
    <property type="match status" value="1"/>
</dbReference>
<keyword evidence="1" id="KW-1133">Transmembrane helix</keyword>
<evidence type="ECO:0000313" key="2">
    <source>
        <dbReference type="EMBL" id="KEY72735.1"/>
    </source>
</evidence>
<keyword evidence="1" id="KW-0472">Membrane</keyword>
<proteinExistence type="predicted"/>
<dbReference type="OrthoDB" id="4218123at2759"/>
<protein>
    <submittedName>
        <fullName evidence="2">Uncharacterized protein</fullName>
    </submittedName>
</protein>
<sequence>MAIPWENIRSIVLFFAPLVIPRAISYYRSIRSSSRRPGVTVQPVPQNVQLSLAILFAASVVYLAKTLPVLAPEHLFAKTQSRLQTPVNVLFTRLANVRTNNTLTAMDEALRNKFVNLESRLLYLQFGPSVLADCPFCKSEDPRSYFYYSLPDILWPHIINLCIIVSATNWAGRHGQQWRTLVTIAAGVLAVAEIYLVLTYNHQANARALALNELDNFYWIMRNLRLVALATLDGLLGLFLYLSSTNRAFAQLPSPTERIEMANRALQNVKSKLNALGIVKNTTIRDEDLRSRGQAYWLHEVRLMREVMEEREVIEGVNDALSNRVNIQAVTRDAETYAESVLEPLRTPA</sequence>
<organism evidence="2 3">
    <name type="scientific">Stachybotrys chartarum (strain CBS 109288 / IBT 7711)</name>
    <name type="common">Toxic black mold</name>
    <name type="synonym">Stilbospora chartarum</name>
    <dbReference type="NCBI Taxonomy" id="1280523"/>
    <lineage>
        <taxon>Eukaryota</taxon>
        <taxon>Fungi</taxon>
        <taxon>Dikarya</taxon>
        <taxon>Ascomycota</taxon>
        <taxon>Pezizomycotina</taxon>
        <taxon>Sordariomycetes</taxon>
        <taxon>Hypocreomycetidae</taxon>
        <taxon>Hypocreales</taxon>
        <taxon>Stachybotryaceae</taxon>
        <taxon>Stachybotrys</taxon>
    </lineage>
</organism>
<feature type="transmembrane region" description="Helical" evidence="1">
    <location>
        <begin position="218"/>
        <end position="242"/>
    </location>
</feature>
<feature type="transmembrane region" description="Helical" evidence="1">
    <location>
        <begin position="153"/>
        <end position="171"/>
    </location>
</feature>
<evidence type="ECO:0000313" key="3">
    <source>
        <dbReference type="Proteomes" id="UP000028045"/>
    </source>
</evidence>
<evidence type="ECO:0000256" key="1">
    <source>
        <dbReference type="SAM" id="Phobius"/>
    </source>
</evidence>
<feature type="transmembrane region" description="Helical" evidence="1">
    <location>
        <begin position="178"/>
        <end position="198"/>
    </location>
</feature>
<dbReference type="HOGENOM" id="CLU_044758_1_0_1"/>
<dbReference type="PANTHER" id="PTHR39470">
    <property type="entry name" value="CHROMOSOME 10, WHOLE GENOME SHOTGUN SEQUENCE"/>
    <property type="match status" value="1"/>
</dbReference>
<gene>
    <name evidence="2" type="ORF">S7711_02522</name>
</gene>
<keyword evidence="1" id="KW-0812">Transmembrane</keyword>
<dbReference type="EMBL" id="KL648018">
    <property type="protein sequence ID" value="KEY72735.1"/>
    <property type="molecule type" value="Genomic_DNA"/>
</dbReference>
<dbReference type="AlphaFoldDB" id="A0A084B5A6"/>
<keyword evidence="3" id="KW-1185">Reference proteome</keyword>
<name>A0A084B5A6_STACB</name>
<accession>A0A084B5A6</accession>
<feature type="transmembrane region" description="Helical" evidence="1">
    <location>
        <begin position="12"/>
        <end position="29"/>
    </location>
</feature>
<reference evidence="2 3" key="1">
    <citation type="journal article" date="2014" name="BMC Genomics">
        <title>Comparative genome sequencing reveals chemotype-specific gene clusters in the toxigenic black mold Stachybotrys.</title>
        <authorList>
            <person name="Semeiks J."/>
            <person name="Borek D."/>
            <person name="Otwinowski Z."/>
            <person name="Grishin N.V."/>
        </authorList>
    </citation>
    <scope>NUCLEOTIDE SEQUENCE [LARGE SCALE GENOMIC DNA]</scope>
    <source>
        <strain evidence="3">CBS 109288 / IBT 7711</strain>
    </source>
</reference>
<dbReference type="Proteomes" id="UP000028045">
    <property type="component" value="Unassembled WGS sequence"/>
</dbReference>
<feature type="transmembrane region" description="Helical" evidence="1">
    <location>
        <begin position="50"/>
        <end position="71"/>
    </location>
</feature>